<evidence type="ECO:0000313" key="3">
    <source>
        <dbReference type="Proteomes" id="UP001172681"/>
    </source>
</evidence>
<dbReference type="AlphaFoldDB" id="A0AA39CJV1"/>
<organism evidence="2 3">
    <name type="scientific">Knufia peltigerae</name>
    <dbReference type="NCBI Taxonomy" id="1002370"/>
    <lineage>
        <taxon>Eukaryota</taxon>
        <taxon>Fungi</taxon>
        <taxon>Dikarya</taxon>
        <taxon>Ascomycota</taxon>
        <taxon>Pezizomycotina</taxon>
        <taxon>Eurotiomycetes</taxon>
        <taxon>Chaetothyriomycetidae</taxon>
        <taxon>Chaetothyriales</taxon>
        <taxon>Trichomeriaceae</taxon>
        <taxon>Knufia</taxon>
    </lineage>
</organism>
<accession>A0AA39CJV1</accession>
<evidence type="ECO:0000256" key="1">
    <source>
        <dbReference type="SAM" id="MobiDB-lite"/>
    </source>
</evidence>
<dbReference type="EMBL" id="JAPDRN010000240">
    <property type="protein sequence ID" value="KAJ9610906.1"/>
    <property type="molecule type" value="Genomic_DNA"/>
</dbReference>
<reference evidence="2" key="1">
    <citation type="submission" date="2022-10" db="EMBL/GenBank/DDBJ databases">
        <title>Culturing micro-colonial fungi from biological soil crusts in the Mojave desert and describing Neophaeococcomyces mojavensis, and introducing the new genera and species Taxawa tesnikishii.</title>
        <authorList>
            <person name="Kurbessoian T."/>
            <person name="Stajich J.E."/>
        </authorList>
    </citation>
    <scope>NUCLEOTIDE SEQUENCE</scope>
    <source>
        <strain evidence="2">TK_35</strain>
    </source>
</reference>
<feature type="region of interest" description="Disordered" evidence="1">
    <location>
        <begin position="324"/>
        <end position="348"/>
    </location>
</feature>
<feature type="compositionally biased region" description="Basic and acidic residues" evidence="1">
    <location>
        <begin position="167"/>
        <end position="183"/>
    </location>
</feature>
<protein>
    <submittedName>
        <fullName evidence="2">Uncharacterized protein</fullName>
    </submittedName>
</protein>
<sequence>MANRRRSRSNYTDLQRQLRDEDPELYFEGLLKQSSRDLTLVDLDIALFNPKVNEWSELMVLVEETVARARQERGLEGEAPIDFGKASGPEHEVLKETCKALQQYLTLSRLRPQAKEKEKLYYQTRLPDDLAFWINVEIKKNYAASSRGEGSRKRKSDTEQDGENPLDQDRVTKSKDDQRRDVDCNSTWPHHWVHPDISTRSSADRTPQPRPTTPAFKANPATPVPELRVLVASNLSCLLRVKFAFAFGMSPAEISPDKMTIQSIAAILKSIGYNDAPELVFVFEDGDNTKIPNDLVLRSAFENWRSEETTRFFSLYIDNRPGESWSRPPLPHPDQRTGMRAQGVGQEI</sequence>
<comment type="caution">
    <text evidence="2">The sequence shown here is derived from an EMBL/GenBank/DDBJ whole genome shotgun (WGS) entry which is preliminary data.</text>
</comment>
<dbReference type="Proteomes" id="UP001172681">
    <property type="component" value="Unassembled WGS sequence"/>
</dbReference>
<gene>
    <name evidence="2" type="ORF">H2204_015369</name>
</gene>
<feature type="region of interest" description="Disordered" evidence="1">
    <location>
        <begin position="144"/>
        <end position="220"/>
    </location>
</feature>
<evidence type="ECO:0000313" key="2">
    <source>
        <dbReference type="EMBL" id="KAJ9610906.1"/>
    </source>
</evidence>
<keyword evidence="3" id="KW-1185">Reference proteome</keyword>
<proteinExistence type="predicted"/>
<name>A0AA39CJV1_9EURO</name>